<evidence type="ECO:0000313" key="3">
    <source>
        <dbReference type="Proteomes" id="UP001419268"/>
    </source>
</evidence>
<evidence type="ECO:0000313" key="2">
    <source>
        <dbReference type="EMBL" id="KAK9166173.1"/>
    </source>
</evidence>
<dbReference type="Proteomes" id="UP001419268">
    <property type="component" value="Unassembled WGS sequence"/>
</dbReference>
<feature type="region of interest" description="Disordered" evidence="1">
    <location>
        <begin position="25"/>
        <end position="53"/>
    </location>
</feature>
<keyword evidence="3" id="KW-1185">Reference proteome</keyword>
<comment type="caution">
    <text evidence="2">The sequence shown here is derived from an EMBL/GenBank/DDBJ whole genome shotgun (WGS) entry which is preliminary data.</text>
</comment>
<protein>
    <submittedName>
        <fullName evidence="2">Uncharacterized protein</fullName>
    </submittedName>
</protein>
<proteinExistence type="predicted"/>
<evidence type="ECO:0000256" key="1">
    <source>
        <dbReference type="SAM" id="MobiDB-lite"/>
    </source>
</evidence>
<sequence length="53" mass="6196">MGWELFIHSPIHVYVYVQPTKIKNRPNNNMPNLLPRLHPSMPAKPMRNSTSKN</sequence>
<name>A0AAP0L978_9MAGN</name>
<dbReference type="EMBL" id="JBBNAG010000001">
    <property type="protein sequence ID" value="KAK9166173.1"/>
    <property type="molecule type" value="Genomic_DNA"/>
</dbReference>
<organism evidence="2 3">
    <name type="scientific">Stephania cephalantha</name>
    <dbReference type="NCBI Taxonomy" id="152367"/>
    <lineage>
        <taxon>Eukaryota</taxon>
        <taxon>Viridiplantae</taxon>
        <taxon>Streptophyta</taxon>
        <taxon>Embryophyta</taxon>
        <taxon>Tracheophyta</taxon>
        <taxon>Spermatophyta</taxon>
        <taxon>Magnoliopsida</taxon>
        <taxon>Ranunculales</taxon>
        <taxon>Menispermaceae</taxon>
        <taxon>Menispermoideae</taxon>
        <taxon>Cissampelideae</taxon>
        <taxon>Stephania</taxon>
    </lineage>
</organism>
<accession>A0AAP0L978</accession>
<gene>
    <name evidence="2" type="ORF">Scep_001364</name>
</gene>
<reference evidence="2 3" key="1">
    <citation type="submission" date="2024-01" db="EMBL/GenBank/DDBJ databases">
        <title>Genome assemblies of Stephania.</title>
        <authorList>
            <person name="Yang L."/>
        </authorList>
    </citation>
    <scope>NUCLEOTIDE SEQUENCE [LARGE SCALE GENOMIC DNA]</scope>
    <source>
        <strain evidence="2">JXDWG</strain>
        <tissue evidence="2">Leaf</tissue>
    </source>
</reference>
<feature type="compositionally biased region" description="Low complexity" evidence="1">
    <location>
        <begin position="25"/>
        <end position="37"/>
    </location>
</feature>
<dbReference type="AlphaFoldDB" id="A0AAP0L978"/>